<feature type="transmembrane region" description="Helical" evidence="1">
    <location>
        <begin position="112"/>
        <end position="131"/>
    </location>
</feature>
<evidence type="ECO:0000313" key="2">
    <source>
        <dbReference type="EMBL" id="ABG38299.1"/>
    </source>
</evidence>
<evidence type="ECO:0000256" key="1">
    <source>
        <dbReference type="SAM" id="Phobius"/>
    </source>
</evidence>
<dbReference type="EMBL" id="DQ665656">
    <property type="protein sequence ID" value="ABG38299.1"/>
    <property type="molecule type" value="Genomic_DNA"/>
</dbReference>
<name>Q0Z875_9BILA</name>
<dbReference type="AlphaFoldDB" id="Q0Z875"/>
<keyword evidence="1" id="KW-0472">Membrane</keyword>
<organism evidence="2">
    <name type="scientific">Agamermis sp. BH-2006</name>
    <dbReference type="NCBI Taxonomy" id="390897"/>
    <lineage>
        <taxon>Eukaryota</taxon>
        <taxon>Metazoa</taxon>
        <taxon>Ecdysozoa</taxon>
        <taxon>Nematoda</taxon>
        <taxon>Enoplea</taxon>
        <taxon>Dorylaimia</taxon>
        <taxon>Mermithida</taxon>
        <taxon>Mermithoidea</taxon>
        <taxon>Mermithidae</taxon>
        <taxon>Agamermis</taxon>
    </lineage>
</organism>
<keyword evidence="2" id="KW-0496">Mitochondrion</keyword>
<proteinExistence type="predicted"/>
<sequence length="139" mass="16507">MKIKMLIGTMIFMLLMNHPSYMCMCLAIFCLFLGFFMKSLVPNIFIYSMLIIFIGGILLLLFYLTMINTNKTSWQNMLYLTIFMAPDFYEIHNLKFSCSTIFIEMFNLKTLMIFMMGVLMVMLMIMNTFLLKVSFMRQF</sequence>
<feature type="transmembrane region" description="Helical" evidence="1">
    <location>
        <begin position="21"/>
        <end position="38"/>
    </location>
</feature>
<keyword evidence="1" id="KW-0812">Transmembrane</keyword>
<geneLocation type="mitochondrion" evidence="2"/>
<gene>
    <name evidence="2" type="primary">nad6</name>
</gene>
<protein>
    <submittedName>
        <fullName evidence="2">NADH dehydrogenase subunit 6</fullName>
    </submittedName>
</protein>
<feature type="transmembrane region" description="Helical" evidence="1">
    <location>
        <begin position="44"/>
        <end position="64"/>
    </location>
</feature>
<keyword evidence="1" id="KW-1133">Transmembrane helix</keyword>
<accession>Q0Z875</accession>
<reference evidence="2" key="1">
    <citation type="submission" date="2006-05" db="EMBL/GenBank/DDBJ databases">
        <title>Complete mitochondrial genome of a new pillbug parasite nematode.</title>
        <authorList>
            <person name="Hyman B."/>
            <person name="Tang S."/>
        </authorList>
    </citation>
    <scope>NUCLEOTIDE SEQUENCE</scope>
    <source>
        <strain evidence="2">Riverside</strain>
    </source>
</reference>